<dbReference type="PROSITE" id="PS51904">
    <property type="entry name" value="GLYCOSYL_HYDROL_F25_2"/>
    <property type="match status" value="1"/>
</dbReference>
<dbReference type="InterPro" id="IPR002053">
    <property type="entry name" value="Glyco_hydro_25"/>
</dbReference>
<feature type="compositionally biased region" description="Basic and acidic residues" evidence="4">
    <location>
        <begin position="498"/>
        <end position="507"/>
    </location>
</feature>
<feature type="compositionally biased region" description="Basic and acidic residues" evidence="4">
    <location>
        <begin position="265"/>
        <end position="289"/>
    </location>
</feature>
<dbReference type="GO" id="GO:0016787">
    <property type="term" value="F:hydrolase activity"/>
    <property type="evidence" value="ECO:0007669"/>
    <property type="project" value="UniProtKB-KW"/>
</dbReference>
<keyword evidence="2 5" id="KW-0378">Hydrolase</keyword>
<sequence>MKLRTVTFPKSRRESRRRPGIRRGRAGALVALAAALPLAFGLASPAPAEAFTANSPTGIDVSKWQRPGGVKLDWKKVAAAGEKFAFIKATDGKDGLSPFFAEDSKAAHEAGLIIGSYHKAHPDRDAIVQADAYAAALKQQPSGARTLPPVLDLELDAGMTPAALEKWASAFLKRVELQTGQTPMIYTYRWFWVSKMADTKGLNGYPLWLAAYQDQPPTDIPGGWDKATFWQRSSTGSIPGIPTPVDLNTYNGSMSQLEGLSRGDAAGKKKDDGKTGAEVAGADRAKAEDDTGVGPDAVSPPSGRAAPGAGSLDTGSAKGDGAKTGDDKTGDATTGDSKKDESGTGATGETGKSGNDGATTGDDATGGTIGGQNGDGTIGGDGTTAPDSPLATSELIDAIIDAIKSGSDGADFSDSIAAVREAAEAAGLDKDQIDTLIAFLEQAINSGNVPEGQLEEIGKTAPPADETGDATTGGTGNKTGDANGDKAGDKAATGGTGKSERGADGGKKSPAKPSDVRLFATYSDVVALLAGASR</sequence>
<dbReference type="RefSeq" id="WP_290290807.1">
    <property type="nucleotide sequence ID" value="NZ_CP047211.1"/>
</dbReference>
<feature type="compositionally biased region" description="Basic and acidic residues" evidence="4">
    <location>
        <begin position="320"/>
        <end position="342"/>
    </location>
</feature>
<comment type="similarity">
    <text evidence="1">Belongs to the glycosyl hydrolase 25 family.</text>
</comment>
<feature type="region of interest" description="Disordered" evidence="4">
    <location>
        <begin position="449"/>
        <end position="516"/>
    </location>
</feature>
<dbReference type="Proteomes" id="UP001595751">
    <property type="component" value="Unassembled WGS sequence"/>
</dbReference>
<evidence type="ECO:0000313" key="6">
    <source>
        <dbReference type="Proteomes" id="UP001595751"/>
    </source>
</evidence>
<gene>
    <name evidence="5" type="ORF">ACFORJ_04435</name>
</gene>
<dbReference type="EMBL" id="JBHRZN010000001">
    <property type="protein sequence ID" value="MFC3849410.1"/>
    <property type="molecule type" value="Genomic_DNA"/>
</dbReference>
<feature type="compositionally biased region" description="Gly residues" evidence="4">
    <location>
        <begin position="367"/>
        <end position="382"/>
    </location>
</feature>
<keyword evidence="6" id="KW-1185">Reference proteome</keyword>
<dbReference type="InterPro" id="IPR017853">
    <property type="entry name" value="GH"/>
</dbReference>
<keyword evidence="3" id="KW-0326">Glycosidase</keyword>
<evidence type="ECO:0000256" key="1">
    <source>
        <dbReference type="ARBA" id="ARBA00010646"/>
    </source>
</evidence>
<feature type="region of interest" description="Disordered" evidence="4">
    <location>
        <begin position="252"/>
        <end position="390"/>
    </location>
</feature>
<organism evidence="5 6">
    <name type="scientific">Corynebacterium hansenii</name>
    <dbReference type="NCBI Taxonomy" id="394964"/>
    <lineage>
        <taxon>Bacteria</taxon>
        <taxon>Bacillati</taxon>
        <taxon>Actinomycetota</taxon>
        <taxon>Actinomycetes</taxon>
        <taxon>Mycobacteriales</taxon>
        <taxon>Corynebacteriaceae</taxon>
        <taxon>Corynebacterium</taxon>
    </lineage>
</organism>
<feature type="compositionally biased region" description="Low complexity" evidence="4">
    <location>
        <begin position="355"/>
        <end position="366"/>
    </location>
</feature>
<dbReference type="Pfam" id="PF01183">
    <property type="entry name" value="Glyco_hydro_25"/>
    <property type="match status" value="1"/>
</dbReference>
<name>A0ABV7ZMP1_9CORY</name>
<feature type="region of interest" description="Disordered" evidence="4">
    <location>
        <begin position="1"/>
        <end position="20"/>
    </location>
</feature>
<dbReference type="PANTHER" id="PTHR34135">
    <property type="entry name" value="LYSOZYME"/>
    <property type="match status" value="1"/>
</dbReference>
<dbReference type="PANTHER" id="PTHR34135:SF2">
    <property type="entry name" value="LYSOZYME"/>
    <property type="match status" value="1"/>
</dbReference>
<proteinExistence type="inferred from homology"/>
<evidence type="ECO:0000256" key="2">
    <source>
        <dbReference type="ARBA" id="ARBA00022801"/>
    </source>
</evidence>
<dbReference type="CDD" id="cd00599">
    <property type="entry name" value="GH25_muramidase"/>
    <property type="match status" value="1"/>
</dbReference>
<dbReference type="InterPro" id="IPR018077">
    <property type="entry name" value="Glyco_hydro_fam25_subgr"/>
</dbReference>
<accession>A0ABV7ZMP1</accession>
<dbReference type="SMART" id="SM00641">
    <property type="entry name" value="Glyco_25"/>
    <property type="match status" value="1"/>
</dbReference>
<comment type="caution">
    <text evidence="5">The sequence shown here is derived from an EMBL/GenBank/DDBJ whole genome shotgun (WGS) entry which is preliminary data.</text>
</comment>
<protein>
    <submittedName>
        <fullName evidence="5">Glycoside hydrolase family 25 protein</fullName>
    </submittedName>
</protein>
<evidence type="ECO:0000256" key="3">
    <source>
        <dbReference type="ARBA" id="ARBA00023295"/>
    </source>
</evidence>
<evidence type="ECO:0000313" key="5">
    <source>
        <dbReference type="EMBL" id="MFC3849410.1"/>
    </source>
</evidence>
<dbReference type="Gene3D" id="3.20.20.80">
    <property type="entry name" value="Glycosidases"/>
    <property type="match status" value="1"/>
</dbReference>
<evidence type="ECO:0000256" key="4">
    <source>
        <dbReference type="SAM" id="MobiDB-lite"/>
    </source>
</evidence>
<dbReference type="SUPFAM" id="SSF51445">
    <property type="entry name" value="(Trans)glycosidases"/>
    <property type="match status" value="1"/>
</dbReference>
<reference evidence="6" key="1">
    <citation type="journal article" date="2019" name="Int. J. Syst. Evol. Microbiol.">
        <title>The Global Catalogue of Microorganisms (GCM) 10K type strain sequencing project: providing services to taxonomists for standard genome sequencing and annotation.</title>
        <authorList>
            <consortium name="The Broad Institute Genomics Platform"/>
            <consortium name="The Broad Institute Genome Sequencing Center for Infectious Disease"/>
            <person name="Wu L."/>
            <person name="Ma J."/>
        </authorList>
    </citation>
    <scope>NUCLEOTIDE SEQUENCE [LARGE SCALE GENOMIC DNA]</scope>
    <source>
        <strain evidence="6">CCUG 53252</strain>
    </source>
</reference>